<dbReference type="Proteomes" id="UP000095280">
    <property type="component" value="Unplaced"/>
</dbReference>
<proteinExistence type="predicted"/>
<keyword evidence="2" id="KW-0472">Membrane</keyword>
<protein>
    <submittedName>
        <fullName evidence="4">Nephrin</fullName>
    </submittedName>
</protein>
<feature type="transmembrane region" description="Helical" evidence="2">
    <location>
        <begin position="68"/>
        <end position="91"/>
    </location>
</feature>
<dbReference type="AlphaFoldDB" id="A0A1I8GBS9"/>
<evidence type="ECO:0000313" key="4">
    <source>
        <dbReference type="WBParaSite" id="maker-uti_cns_0001480-snap-gene-0.4-mRNA-1"/>
    </source>
</evidence>
<keyword evidence="3" id="KW-1185">Reference proteome</keyword>
<organism evidence="3 4">
    <name type="scientific">Macrostomum lignano</name>
    <dbReference type="NCBI Taxonomy" id="282301"/>
    <lineage>
        <taxon>Eukaryota</taxon>
        <taxon>Metazoa</taxon>
        <taxon>Spiralia</taxon>
        <taxon>Lophotrochozoa</taxon>
        <taxon>Platyhelminthes</taxon>
        <taxon>Rhabditophora</taxon>
        <taxon>Macrostomorpha</taxon>
        <taxon>Macrostomida</taxon>
        <taxon>Macrostomidae</taxon>
        <taxon>Macrostomum</taxon>
    </lineage>
</organism>
<sequence length="210" mass="22787">SVELTRMQNSHTWQANGSISPPACASLNNESNFLINCTAQQDFNGSTIIQTSEQVFRNCTSNETGFGLAWIVIGSFLLATALAVTAAILLIRRRKPPTNREPQEIPDRPAPQISGSETGVQYANLPSKCVPRFVAVVSVSSVESSSSDEESDEGSEGPLLQERLYTLAVGHYESDGSTFVPYNGGQTGADEELMHSQFEQTDLRAEPFNI</sequence>
<evidence type="ECO:0000256" key="2">
    <source>
        <dbReference type="SAM" id="Phobius"/>
    </source>
</evidence>
<keyword evidence="2" id="KW-1133">Transmembrane helix</keyword>
<feature type="region of interest" description="Disordered" evidence="1">
    <location>
        <begin position="97"/>
        <end position="118"/>
    </location>
</feature>
<dbReference type="WBParaSite" id="maker-uti_cns_0001480-snap-gene-0.4-mRNA-1">
    <property type="protein sequence ID" value="maker-uti_cns_0001480-snap-gene-0.4-mRNA-1"/>
    <property type="gene ID" value="maker-uti_cns_0001480-snap-gene-0.4"/>
</dbReference>
<keyword evidence="2" id="KW-0812">Transmembrane</keyword>
<evidence type="ECO:0000256" key="1">
    <source>
        <dbReference type="SAM" id="MobiDB-lite"/>
    </source>
</evidence>
<evidence type="ECO:0000313" key="3">
    <source>
        <dbReference type="Proteomes" id="UP000095280"/>
    </source>
</evidence>
<reference evidence="4" key="1">
    <citation type="submission" date="2016-11" db="UniProtKB">
        <authorList>
            <consortium name="WormBaseParasite"/>
        </authorList>
    </citation>
    <scope>IDENTIFICATION</scope>
</reference>
<accession>A0A1I8GBS9</accession>
<name>A0A1I8GBS9_9PLAT</name>